<protein>
    <recommendedName>
        <fullName evidence="7">TPX2 C-terminal domain-containing protein</fullName>
    </recommendedName>
</protein>
<accession>A0A7J7BY08</accession>
<feature type="region of interest" description="Disordered" evidence="6">
    <location>
        <begin position="219"/>
        <end position="341"/>
    </location>
</feature>
<dbReference type="GO" id="GO:0005874">
    <property type="term" value="C:microtubule"/>
    <property type="evidence" value="ECO:0007669"/>
    <property type="project" value="UniProtKB-KW"/>
</dbReference>
<feature type="compositionally biased region" description="Basic and acidic residues" evidence="6">
    <location>
        <begin position="219"/>
        <end position="234"/>
    </location>
</feature>
<dbReference type="Pfam" id="PF06886">
    <property type="entry name" value="TPX2"/>
    <property type="match status" value="1"/>
</dbReference>
<dbReference type="InParanoid" id="A0A7J7BY08"/>
<evidence type="ECO:0000256" key="6">
    <source>
        <dbReference type="SAM" id="MobiDB-lite"/>
    </source>
</evidence>
<evidence type="ECO:0000256" key="5">
    <source>
        <dbReference type="ARBA" id="ARBA00023212"/>
    </source>
</evidence>
<proteinExistence type="inferred from homology"/>
<feature type="compositionally biased region" description="Low complexity" evidence="6">
    <location>
        <begin position="313"/>
        <end position="332"/>
    </location>
</feature>
<evidence type="ECO:0000256" key="1">
    <source>
        <dbReference type="ARBA" id="ARBA00004245"/>
    </source>
</evidence>
<dbReference type="EMBL" id="JAAARO010000022">
    <property type="protein sequence ID" value="KAF5726779.1"/>
    <property type="molecule type" value="Genomic_DNA"/>
</dbReference>
<feature type="region of interest" description="Disordered" evidence="6">
    <location>
        <begin position="466"/>
        <end position="495"/>
    </location>
</feature>
<feature type="region of interest" description="Disordered" evidence="6">
    <location>
        <begin position="118"/>
        <end position="202"/>
    </location>
</feature>
<dbReference type="Proteomes" id="UP000593562">
    <property type="component" value="Unassembled WGS sequence"/>
</dbReference>
<dbReference type="FunCoup" id="A0A7J7BY08">
    <property type="interactions" value="1655"/>
</dbReference>
<evidence type="ECO:0000256" key="3">
    <source>
        <dbReference type="ARBA" id="ARBA00022490"/>
    </source>
</evidence>
<dbReference type="PANTHER" id="PTHR47286">
    <property type="entry name" value="F3I6.9 PROTEIN"/>
    <property type="match status" value="1"/>
</dbReference>
<comment type="caution">
    <text evidence="8">The sequence shown here is derived from an EMBL/GenBank/DDBJ whole genome shotgun (WGS) entry which is preliminary data.</text>
</comment>
<feature type="domain" description="TPX2 C-terminal" evidence="7">
    <location>
        <begin position="451"/>
        <end position="517"/>
    </location>
</feature>
<sequence>MGETAKSNPVLEVSVSFGRFENDALSWEKFSSFSPNKYLEEVEKCATPGSVAQKKAYFEAHYKKIAARKAELMNQEKQMENDALSSDHDHDHQNGRDLVGNNGGIALGYHLGDIKSSAEAGNEEVKPDNDRSNTPVDKPKEDNEVNVECQSSSVQEVKEDLDSVPDSLELSKPEDIIFRKESEEVPSTGSQGNKELSQQLGDELETAIKINEQNKKLDNLKESQKVTPISKDRNMTVLKKKTASPLAKAPQDSTHRKATKAAQISTPKALAKTSQILAPKVSAREPKILTPKVSGRAPQFSTPRVSTKSPYMSTPKMTKPKTSSTAMSASSKNCQVGESKKMTSKSLHVSLSFDPLNSGPALGTTARKSYIMEKMGDKDIVKRAFKTFQSNFNQLKSSSEEISSGAKQMPVKGAAQKVYTPTIPRKDIEGSLKAGGLAKRTTEAASSSYGLGTDQRVEKQREFFKKFERESNPNKARNAHIQTKSKEEKASEIKMPRQNLNFRATATSGFYLGQKTSKISLDKVFSHLCILP</sequence>
<dbReference type="InterPro" id="IPR027329">
    <property type="entry name" value="TPX2_C"/>
</dbReference>
<keyword evidence="4" id="KW-0493">Microtubule</keyword>
<feature type="compositionally biased region" description="Basic and acidic residues" evidence="6">
    <location>
        <begin position="77"/>
        <end position="95"/>
    </location>
</feature>
<evidence type="ECO:0000256" key="2">
    <source>
        <dbReference type="ARBA" id="ARBA00005885"/>
    </source>
</evidence>
<feature type="compositionally biased region" description="Basic and acidic residues" evidence="6">
    <location>
        <begin position="484"/>
        <end position="495"/>
    </location>
</feature>
<evidence type="ECO:0000313" key="8">
    <source>
        <dbReference type="EMBL" id="KAF5726779.1"/>
    </source>
</evidence>
<feature type="compositionally biased region" description="Basic and acidic residues" evidence="6">
    <location>
        <begin position="123"/>
        <end position="143"/>
    </location>
</feature>
<evidence type="ECO:0000313" key="9">
    <source>
        <dbReference type="Proteomes" id="UP000593562"/>
    </source>
</evidence>
<keyword evidence="3" id="KW-0963">Cytoplasm</keyword>
<feature type="compositionally biased region" description="Polar residues" evidence="6">
    <location>
        <begin position="299"/>
        <end position="312"/>
    </location>
</feature>
<evidence type="ECO:0000256" key="4">
    <source>
        <dbReference type="ARBA" id="ARBA00022701"/>
    </source>
</evidence>
<dbReference type="PANTHER" id="PTHR47286:SF2">
    <property type="entry name" value="F3I6.9 PROTEIN"/>
    <property type="match status" value="1"/>
</dbReference>
<organism evidence="8 9">
    <name type="scientific">Tripterygium wilfordii</name>
    <name type="common">Thunder God vine</name>
    <dbReference type="NCBI Taxonomy" id="458696"/>
    <lineage>
        <taxon>Eukaryota</taxon>
        <taxon>Viridiplantae</taxon>
        <taxon>Streptophyta</taxon>
        <taxon>Embryophyta</taxon>
        <taxon>Tracheophyta</taxon>
        <taxon>Spermatophyta</taxon>
        <taxon>Magnoliopsida</taxon>
        <taxon>eudicotyledons</taxon>
        <taxon>Gunneridae</taxon>
        <taxon>Pentapetalae</taxon>
        <taxon>rosids</taxon>
        <taxon>fabids</taxon>
        <taxon>Celastrales</taxon>
        <taxon>Celastraceae</taxon>
        <taxon>Tripterygium</taxon>
    </lineage>
</organism>
<comment type="similarity">
    <text evidence="2">Belongs to the TPX2 family.</text>
</comment>
<feature type="compositionally biased region" description="Basic and acidic residues" evidence="6">
    <location>
        <begin position="169"/>
        <end position="183"/>
    </location>
</feature>
<comment type="subcellular location">
    <subcellularLocation>
        <location evidence="1">Cytoplasm</location>
        <location evidence="1">Cytoskeleton</location>
    </subcellularLocation>
</comment>
<feature type="region of interest" description="Disordered" evidence="6">
    <location>
        <begin position="73"/>
        <end position="103"/>
    </location>
</feature>
<keyword evidence="5" id="KW-0206">Cytoskeleton</keyword>
<keyword evidence="9" id="KW-1185">Reference proteome</keyword>
<gene>
    <name evidence="8" type="ORF">HS088_TW22G00461</name>
</gene>
<dbReference type="AlphaFoldDB" id="A0A7J7BY08"/>
<feature type="compositionally biased region" description="Polar residues" evidence="6">
    <location>
        <begin position="185"/>
        <end position="200"/>
    </location>
</feature>
<evidence type="ECO:0000259" key="7">
    <source>
        <dbReference type="Pfam" id="PF06886"/>
    </source>
</evidence>
<name>A0A7J7BY08_TRIWF</name>
<reference evidence="8 9" key="1">
    <citation type="journal article" date="2020" name="Nat. Commun.">
        <title>Genome of Tripterygium wilfordii and identification of cytochrome P450 involved in triptolide biosynthesis.</title>
        <authorList>
            <person name="Tu L."/>
            <person name="Su P."/>
            <person name="Zhang Z."/>
            <person name="Gao L."/>
            <person name="Wang J."/>
            <person name="Hu T."/>
            <person name="Zhou J."/>
            <person name="Zhang Y."/>
            <person name="Zhao Y."/>
            <person name="Liu Y."/>
            <person name="Song Y."/>
            <person name="Tong Y."/>
            <person name="Lu Y."/>
            <person name="Yang J."/>
            <person name="Xu C."/>
            <person name="Jia M."/>
            <person name="Peters R.J."/>
            <person name="Huang L."/>
            <person name="Gao W."/>
        </authorList>
    </citation>
    <scope>NUCLEOTIDE SEQUENCE [LARGE SCALE GENOMIC DNA]</scope>
    <source>
        <strain evidence="9">cv. XIE 37</strain>
        <tissue evidence="8">Leaf</tissue>
    </source>
</reference>
<feature type="compositionally biased region" description="Polar residues" evidence="6">
    <location>
        <begin position="262"/>
        <end position="276"/>
    </location>
</feature>